<name>A0A8H7NA85_BIOOC</name>
<dbReference type="AlphaFoldDB" id="A0A8H7NA85"/>
<feature type="region of interest" description="Disordered" evidence="1">
    <location>
        <begin position="1"/>
        <end position="21"/>
    </location>
</feature>
<organism evidence="2 3">
    <name type="scientific">Bionectria ochroleuca</name>
    <name type="common">Gliocladium roseum</name>
    <dbReference type="NCBI Taxonomy" id="29856"/>
    <lineage>
        <taxon>Eukaryota</taxon>
        <taxon>Fungi</taxon>
        <taxon>Dikarya</taxon>
        <taxon>Ascomycota</taxon>
        <taxon>Pezizomycotina</taxon>
        <taxon>Sordariomycetes</taxon>
        <taxon>Hypocreomycetidae</taxon>
        <taxon>Hypocreales</taxon>
        <taxon>Bionectriaceae</taxon>
        <taxon>Clonostachys</taxon>
    </lineage>
</organism>
<dbReference type="EMBL" id="JADCTT010000005">
    <property type="protein sequence ID" value="KAF9752040.1"/>
    <property type="molecule type" value="Genomic_DNA"/>
</dbReference>
<feature type="compositionally biased region" description="Low complexity" evidence="1">
    <location>
        <begin position="66"/>
        <end position="89"/>
    </location>
</feature>
<evidence type="ECO:0000313" key="2">
    <source>
        <dbReference type="EMBL" id="KAF9752040.1"/>
    </source>
</evidence>
<reference evidence="2" key="1">
    <citation type="submission" date="2020-10" db="EMBL/GenBank/DDBJ databases">
        <title>High-Quality Genome Resource of Clonostachys rosea strain S41 by Oxford Nanopore Long-Read Sequencing.</title>
        <authorList>
            <person name="Wang H."/>
        </authorList>
    </citation>
    <scope>NUCLEOTIDE SEQUENCE</scope>
    <source>
        <strain evidence="2">S41</strain>
    </source>
</reference>
<sequence length="108" mass="11197">MALTSGNSLKPDSRSPKFKAVADDSISTMVSSLGAQMISDSINSRPNLRERTSVTDVSMAGSVQVTNPPSGSSSMSSTPSCSIASSKTSDSVGPPSFALKIVRPRFVK</sequence>
<comment type="caution">
    <text evidence="2">The sequence shown here is derived from an EMBL/GenBank/DDBJ whole genome shotgun (WGS) entry which is preliminary data.</text>
</comment>
<dbReference type="Proteomes" id="UP000616885">
    <property type="component" value="Unassembled WGS sequence"/>
</dbReference>
<proteinExistence type="predicted"/>
<feature type="region of interest" description="Disordered" evidence="1">
    <location>
        <begin position="52"/>
        <end position="95"/>
    </location>
</feature>
<accession>A0A8H7NA85</accession>
<feature type="compositionally biased region" description="Polar residues" evidence="1">
    <location>
        <begin position="1"/>
        <end position="10"/>
    </location>
</feature>
<evidence type="ECO:0000256" key="1">
    <source>
        <dbReference type="SAM" id="MobiDB-lite"/>
    </source>
</evidence>
<evidence type="ECO:0000313" key="3">
    <source>
        <dbReference type="Proteomes" id="UP000616885"/>
    </source>
</evidence>
<gene>
    <name evidence="2" type="ORF">IM811_013834</name>
</gene>
<protein>
    <submittedName>
        <fullName evidence="2">Uncharacterized protein</fullName>
    </submittedName>
</protein>